<evidence type="ECO:0000259" key="2">
    <source>
        <dbReference type="Pfam" id="PF00505"/>
    </source>
</evidence>
<dbReference type="Proteomes" id="UP000789508">
    <property type="component" value="Unassembled WGS sequence"/>
</dbReference>
<proteinExistence type="predicted"/>
<evidence type="ECO:0000256" key="1">
    <source>
        <dbReference type="SAM" id="MobiDB-lite"/>
    </source>
</evidence>
<dbReference type="Pfam" id="PF00505">
    <property type="entry name" value="HMG_box"/>
    <property type="match status" value="1"/>
</dbReference>
<dbReference type="InterPro" id="IPR009071">
    <property type="entry name" value="HMG_box_dom"/>
</dbReference>
<accession>A0A9N9GGM2</accession>
<name>A0A9N9GGM2_9GLOM</name>
<feature type="domain" description="HMG box" evidence="2">
    <location>
        <begin position="34"/>
        <end position="86"/>
    </location>
</feature>
<dbReference type="InterPro" id="IPR036910">
    <property type="entry name" value="HMG_box_dom_sf"/>
</dbReference>
<dbReference type="AlphaFoldDB" id="A0A9N9GGM2"/>
<evidence type="ECO:0000313" key="3">
    <source>
        <dbReference type="EMBL" id="CAG8606523.1"/>
    </source>
</evidence>
<reference evidence="3" key="1">
    <citation type="submission" date="2021-06" db="EMBL/GenBank/DDBJ databases">
        <authorList>
            <person name="Kallberg Y."/>
            <person name="Tangrot J."/>
            <person name="Rosling A."/>
        </authorList>
    </citation>
    <scope>NUCLEOTIDE SEQUENCE</scope>
    <source>
        <strain evidence="3">FL130A</strain>
    </source>
</reference>
<dbReference type="EMBL" id="CAJVPS010004669">
    <property type="protein sequence ID" value="CAG8606523.1"/>
    <property type="molecule type" value="Genomic_DNA"/>
</dbReference>
<feature type="region of interest" description="Disordered" evidence="1">
    <location>
        <begin position="181"/>
        <end position="205"/>
    </location>
</feature>
<organism evidence="3 4">
    <name type="scientific">Ambispora leptoticha</name>
    <dbReference type="NCBI Taxonomy" id="144679"/>
    <lineage>
        <taxon>Eukaryota</taxon>
        <taxon>Fungi</taxon>
        <taxon>Fungi incertae sedis</taxon>
        <taxon>Mucoromycota</taxon>
        <taxon>Glomeromycotina</taxon>
        <taxon>Glomeromycetes</taxon>
        <taxon>Archaeosporales</taxon>
        <taxon>Ambisporaceae</taxon>
        <taxon>Ambispora</taxon>
    </lineage>
</organism>
<dbReference type="Gene3D" id="1.10.30.10">
    <property type="entry name" value="High mobility group box domain"/>
    <property type="match status" value="1"/>
</dbReference>
<sequence length="205" mass="23691">MVENNIFEFEVATPSGDRLQKLITEYVNKKECRTPPNSFFIYRQLLVKELHSSGLNLQAVEISRLASKNWKTKPADAKVVFRDAAQVIAKSMTRKETRPAKKRRILWPAVMTSETMRNKVIRKKTKAARKSNYLNSKNQEFSSQEFLLERDGADEIINKQTSVKSESSPDQIENYTENLYFDDEGLDYGPPSPSDRFLIRPKHSE</sequence>
<evidence type="ECO:0000313" key="4">
    <source>
        <dbReference type="Proteomes" id="UP000789508"/>
    </source>
</evidence>
<gene>
    <name evidence="3" type="ORF">ALEPTO_LOCUS8379</name>
</gene>
<dbReference type="SUPFAM" id="SSF47095">
    <property type="entry name" value="HMG-box"/>
    <property type="match status" value="1"/>
</dbReference>
<dbReference type="OrthoDB" id="10330839at2759"/>
<keyword evidence="4" id="KW-1185">Reference proteome</keyword>
<protein>
    <submittedName>
        <fullName evidence="3">4612_t:CDS:1</fullName>
    </submittedName>
</protein>
<comment type="caution">
    <text evidence="3">The sequence shown here is derived from an EMBL/GenBank/DDBJ whole genome shotgun (WGS) entry which is preliminary data.</text>
</comment>